<dbReference type="Pfam" id="PF02441">
    <property type="entry name" value="Flavoprotein"/>
    <property type="match status" value="1"/>
</dbReference>
<dbReference type="GO" id="GO:0004633">
    <property type="term" value="F:phosphopantothenoylcysteine decarboxylase activity"/>
    <property type="evidence" value="ECO:0007669"/>
    <property type="project" value="TreeGrafter"/>
</dbReference>
<name>A0A848DHF9_9PSEU</name>
<proteinExistence type="predicted"/>
<protein>
    <submittedName>
        <fullName evidence="2">Flavoprotein</fullName>
    </submittedName>
</protein>
<dbReference type="GO" id="GO:0071513">
    <property type="term" value="C:phosphopantothenoylcysteine decarboxylase complex"/>
    <property type="evidence" value="ECO:0007669"/>
    <property type="project" value="TreeGrafter"/>
</dbReference>
<dbReference type="PANTHER" id="PTHR14359:SF6">
    <property type="entry name" value="PHOSPHOPANTOTHENOYLCYSTEINE DECARBOXYLASE"/>
    <property type="match status" value="1"/>
</dbReference>
<keyword evidence="3" id="KW-1185">Reference proteome</keyword>
<evidence type="ECO:0000259" key="1">
    <source>
        <dbReference type="Pfam" id="PF02441"/>
    </source>
</evidence>
<dbReference type="SUPFAM" id="SSF52507">
    <property type="entry name" value="Homo-oligomeric flavin-containing Cys decarboxylases, HFCD"/>
    <property type="match status" value="1"/>
</dbReference>
<evidence type="ECO:0000313" key="3">
    <source>
        <dbReference type="Proteomes" id="UP000586918"/>
    </source>
</evidence>
<dbReference type="PANTHER" id="PTHR14359">
    <property type="entry name" value="HOMO-OLIGOMERIC FLAVIN CONTAINING CYS DECARBOXYLASE FAMILY"/>
    <property type="match status" value="1"/>
</dbReference>
<sequence length="188" mass="19767">MSDRRGVIGLIASAAAGTETLRTDLVEPALDRGWQVAITLTPTAATWLGHTGERARLEMLTGFLVRDELRMPGQRSPHPTADCYIVAPATANTVAKLALGISDNQALATAHEAVGSRAVPVIVFPRVNTAHAGHPAWLTHLSTLRAAGVHVLWGEGAWAPDDPGADPGARRLPAAMILDLADQVTAAR</sequence>
<dbReference type="Proteomes" id="UP000586918">
    <property type="component" value="Unassembled WGS sequence"/>
</dbReference>
<dbReference type="EMBL" id="JAAXKZ010000028">
    <property type="protein sequence ID" value="NMH91973.1"/>
    <property type="molecule type" value="Genomic_DNA"/>
</dbReference>
<accession>A0A848DHF9</accession>
<dbReference type="GO" id="GO:0015937">
    <property type="term" value="P:coenzyme A biosynthetic process"/>
    <property type="evidence" value="ECO:0007669"/>
    <property type="project" value="TreeGrafter"/>
</dbReference>
<gene>
    <name evidence="2" type="ORF">HF519_10405</name>
</gene>
<evidence type="ECO:0000313" key="2">
    <source>
        <dbReference type="EMBL" id="NMH91973.1"/>
    </source>
</evidence>
<dbReference type="AlphaFoldDB" id="A0A848DHF9"/>
<dbReference type="RefSeq" id="WP_169412570.1">
    <property type="nucleotide sequence ID" value="NZ_JAAXKZ010000028.1"/>
</dbReference>
<dbReference type="GO" id="GO:0010181">
    <property type="term" value="F:FMN binding"/>
    <property type="evidence" value="ECO:0007669"/>
    <property type="project" value="TreeGrafter"/>
</dbReference>
<dbReference type="InterPro" id="IPR003382">
    <property type="entry name" value="Flavoprotein"/>
</dbReference>
<feature type="domain" description="Flavoprotein" evidence="1">
    <location>
        <begin position="9"/>
        <end position="144"/>
    </location>
</feature>
<dbReference type="InterPro" id="IPR036551">
    <property type="entry name" value="Flavin_trans-like"/>
</dbReference>
<comment type="caution">
    <text evidence="2">The sequence shown here is derived from an EMBL/GenBank/DDBJ whole genome shotgun (WGS) entry which is preliminary data.</text>
</comment>
<dbReference type="Gene3D" id="3.40.50.1950">
    <property type="entry name" value="Flavin prenyltransferase-like"/>
    <property type="match status" value="1"/>
</dbReference>
<organism evidence="2 3">
    <name type="scientific">Pseudonocardia bannensis</name>
    <dbReference type="NCBI Taxonomy" id="630973"/>
    <lineage>
        <taxon>Bacteria</taxon>
        <taxon>Bacillati</taxon>
        <taxon>Actinomycetota</taxon>
        <taxon>Actinomycetes</taxon>
        <taxon>Pseudonocardiales</taxon>
        <taxon>Pseudonocardiaceae</taxon>
        <taxon>Pseudonocardia</taxon>
    </lineage>
</organism>
<reference evidence="2 3" key="1">
    <citation type="submission" date="2020-04" db="EMBL/GenBank/DDBJ databases">
        <authorList>
            <person name="Klaysubun C."/>
            <person name="Duangmal K."/>
            <person name="Lipun K."/>
        </authorList>
    </citation>
    <scope>NUCLEOTIDE SEQUENCE [LARGE SCALE GENOMIC DNA]</scope>
    <source>
        <strain evidence="2 3">DSM 45300</strain>
    </source>
</reference>